<feature type="domain" description="Immunoglobulin V-set" evidence="1">
    <location>
        <begin position="71"/>
        <end position="149"/>
    </location>
</feature>
<gene>
    <name evidence="3" type="ORF">XENOCAPTIV_016751</name>
</gene>
<dbReference type="InterPro" id="IPR039090">
    <property type="entry name" value="CD7"/>
</dbReference>
<sequence>MHTLCPHETVEEELFAVLQHRGRVYKQQCMRKICSTSRSCSTMILLACFVLLLCLSAYSEGTVISQEPGGSINLTCSFDGCPSNISGYKYLYLYYEFHEQEEVLFFDTNSPSGTPRLKYEHRIQTHRSTLTFTISNLTVNDTGMYRCVYKKSANIAVKCSVYAVFITGLFNSFFSRP</sequence>
<dbReference type="SMART" id="SM00409">
    <property type="entry name" value="IG"/>
    <property type="match status" value="1"/>
</dbReference>
<dbReference type="EMBL" id="JAHRIN010053896">
    <property type="protein sequence ID" value="MEQ2210627.1"/>
    <property type="molecule type" value="Genomic_DNA"/>
</dbReference>
<evidence type="ECO:0008006" key="5">
    <source>
        <dbReference type="Google" id="ProtNLM"/>
    </source>
</evidence>
<organism evidence="3 4">
    <name type="scientific">Xenoophorus captivus</name>
    <dbReference type="NCBI Taxonomy" id="1517983"/>
    <lineage>
        <taxon>Eukaryota</taxon>
        <taxon>Metazoa</taxon>
        <taxon>Chordata</taxon>
        <taxon>Craniata</taxon>
        <taxon>Vertebrata</taxon>
        <taxon>Euteleostomi</taxon>
        <taxon>Actinopterygii</taxon>
        <taxon>Neopterygii</taxon>
        <taxon>Teleostei</taxon>
        <taxon>Neoteleostei</taxon>
        <taxon>Acanthomorphata</taxon>
        <taxon>Ovalentaria</taxon>
        <taxon>Atherinomorphae</taxon>
        <taxon>Cyprinodontiformes</taxon>
        <taxon>Goodeidae</taxon>
        <taxon>Xenoophorus</taxon>
    </lineage>
</organism>
<comment type="caution">
    <text evidence="3">The sequence shown here is derived from an EMBL/GenBank/DDBJ whole genome shotgun (WGS) entry which is preliminary data.</text>
</comment>
<evidence type="ECO:0000313" key="3">
    <source>
        <dbReference type="EMBL" id="MEQ2210627.1"/>
    </source>
</evidence>
<dbReference type="SUPFAM" id="SSF48726">
    <property type="entry name" value="Immunoglobulin"/>
    <property type="match status" value="1"/>
</dbReference>
<dbReference type="SMART" id="SM00406">
    <property type="entry name" value="IGv"/>
    <property type="match status" value="1"/>
</dbReference>
<dbReference type="PANTHER" id="PTHR15343">
    <property type="entry name" value="CD7"/>
    <property type="match status" value="1"/>
</dbReference>
<dbReference type="Gene3D" id="2.60.40.10">
    <property type="entry name" value="Immunoglobulins"/>
    <property type="match status" value="1"/>
</dbReference>
<dbReference type="Proteomes" id="UP001434883">
    <property type="component" value="Unassembled WGS sequence"/>
</dbReference>
<dbReference type="InterPro" id="IPR013783">
    <property type="entry name" value="Ig-like_fold"/>
</dbReference>
<feature type="non-terminal residue" evidence="3">
    <location>
        <position position="1"/>
    </location>
</feature>
<protein>
    <recommendedName>
        <fullName evidence="5">Immunoglobulin subtype domain-containing protein</fullName>
    </recommendedName>
</protein>
<evidence type="ECO:0000259" key="1">
    <source>
        <dbReference type="SMART" id="SM00406"/>
    </source>
</evidence>
<dbReference type="InterPro" id="IPR013106">
    <property type="entry name" value="Ig_V-set"/>
</dbReference>
<feature type="domain" description="Immunoglobulin" evidence="2">
    <location>
        <begin position="61"/>
        <end position="167"/>
    </location>
</feature>
<dbReference type="InterPro" id="IPR036179">
    <property type="entry name" value="Ig-like_dom_sf"/>
</dbReference>
<dbReference type="InterPro" id="IPR003599">
    <property type="entry name" value="Ig_sub"/>
</dbReference>
<reference evidence="3 4" key="1">
    <citation type="submission" date="2021-06" db="EMBL/GenBank/DDBJ databases">
        <authorList>
            <person name="Palmer J.M."/>
        </authorList>
    </citation>
    <scope>NUCLEOTIDE SEQUENCE [LARGE SCALE GENOMIC DNA]</scope>
    <source>
        <strain evidence="3 4">XC_2019</strain>
        <tissue evidence="3">Muscle</tissue>
    </source>
</reference>
<name>A0ABV0RSI0_9TELE</name>
<keyword evidence="4" id="KW-1185">Reference proteome</keyword>
<evidence type="ECO:0000313" key="4">
    <source>
        <dbReference type="Proteomes" id="UP001434883"/>
    </source>
</evidence>
<evidence type="ECO:0000259" key="2">
    <source>
        <dbReference type="SMART" id="SM00409"/>
    </source>
</evidence>
<accession>A0ABV0RSI0</accession>
<proteinExistence type="predicted"/>
<dbReference type="Pfam" id="PF07686">
    <property type="entry name" value="V-set"/>
    <property type="match status" value="1"/>
</dbReference>
<dbReference type="PANTHER" id="PTHR15343:SF0">
    <property type="entry name" value="T-CELL ANTIGEN CD7"/>
    <property type="match status" value="1"/>
</dbReference>